<proteinExistence type="predicted"/>
<keyword evidence="1" id="KW-0472">Membrane</keyword>
<dbReference type="Proteomes" id="UP000600247">
    <property type="component" value="Unassembled WGS sequence"/>
</dbReference>
<protein>
    <submittedName>
        <fullName evidence="2">Uncharacterized protein</fullName>
    </submittedName>
</protein>
<evidence type="ECO:0000313" key="2">
    <source>
        <dbReference type="EMBL" id="GGG88610.1"/>
    </source>
</evidence>
<keyword evidence="1" id="KW-0812">Transmembrane</keyword>
<keyword evidence="1" id="KW-1133">Transmembrane helix</keyword>
<dbReference type="AlphaFoldDB" id="A0A917HTD2"/>
<keyword evidence="3" id="KW-1185">Reference proteome</keyword>
<dbReference type="EMBL" id="BMHY01000020">
    <property type="protein sequence ID" value="GGG88610.1"/>
    <property type="molecule type" value="Genomic_DNA"/>
</dbReference>
<dbReference type="RefSeq" id="WP_188892793.1">
    <property type="nucleotide sequence ID" value="NZ_BMHY01000020.1"/>
</dbReference>
<evidence type="ECO:0000256" key="1">
    <source>
        <dbReference type="SAM" id="Phobius"/>
    </source>
</evidence>
<gene>
    <name evidence="2" type="ORF">GCM10010918_53990</name>
</gene>
<sequence>MTSEISFGVGCFNFGMKAGTTTTIGGYFNELQNTFEAISNISEIKIELDEEDYDFTAEISISTYDNMSVGGRINPNVRNVRISFDIFIPKRIQEDLKHDPKLFKTEKFRVVINYTYYFPVVIVQPFEPYGGDVDPSSAVVLVREFLIKEFLKIESFIDFQVLGPSPFHGDFFVKENNQLEEKFQISIMETKAYDEINIYYNGYTDVNEAFEDITLEILEEFGFFYELMHKNLSSSMEWSFIEQNLDVLISLKQERKKSKNLFLINRILNDLFINISYFEKDQIFYKSYLQKNRRNIIHFSSYIDREINEQVNYPTSQVTELIKLYENQKLNVNVILATVIAAISGGVMGAVITALFT</sequence>
<reference evidence="2 3" key="1">
    <citation type="journal article" date="2014" name="Int. J. Syst. Evol. Microbiol.">
        <title>Complete genome sequence of Corynebacterium casei LMG S-19264T (=DSM 44701T), isolated from a smear-ripened cheese.</title>
        <authorList>
            <consortium name="US DOE Joint Genome Institute (JGI-PGF)"/>
            <person name="Walter F."/>
            <person name="Albersmeier A."/>
            <person name="Kalinowski J."/>
            <person name="Ruckert C."/>
        </authorList>
    </citation>
    <scope>NUCLEOTIDE SEQUENCE [LARGE SCALE GENOMIC DNA]</scope>
    <source>
        <strain evidence="2 3">CGMCC 1.15286</strain>
    </source>
</reference>
<evidence type="ECO:0000313" key="3">
    <source>
        <dbReference type="Proteomes" id="UP000600247"/>
    </source>
</evidence>
<name>A0A917HTD2_9BACL</name>
<comment type="caution">
    <text evidence="2">The sequence shown here is derived from an EMBL/GenBank/DDBJ whole genome shotgun (WGS) entry which is preliminary data.</text>
</comment>
<accession>A0A917HTD2</accession>
<organism evidence="2 3">
    <name type="scientific">Paenibacillus radicis</name>
    <name type="common">ex Gao et al. 2016</name>
    <dbReference type="NCBI Taxonomy" id="1737354"/>
    <lineage>
        <taxon>Bacteria</taxon>
        <taxon>Bacillati</taxon>
        <taxon>Bacillota</taxon>
        <taxon>Bacilli</taxon>
        <taxon>Bacillales</taxon>
        <taxon>Paenibacillaceae</taxon>
        <taxon>Paenibacillus</taxon>
    </lineage>
</organism>
<feature type="transmembrane region" description="Helical" evidence="1">
    <location>
        <begin position="334"/>
        <end position="356"/>
    </location>
</feature>